<sequence length="198" mass="23082">MAEKVDLRTRRTKTQIEKAFFELLKNKGFKALTIQDISKLAGVGRSTFYSHYYDKYDLLNKLVARYTSEFEEVVRNRFNIQDAKAGSETIKVLLMVLRQYHENLLLLLDVHTEEADLSHSFQQVLKATVKEYLTEAQKTKAISLPIDYLAEMYAMNVMIFLMWQLQHGRDDKVIRFGDRLQEIVLNPELLDQITTGKA</sequence>
<evidence type="ECO:0000313" key="5">
    <source>
        <dbReference type="Proteomes" id="UP000028700"/>
    </source>
</evidence>
<dbReference type="PANTHER" id="PTHR43479:SF7">
    <property type="entry name" value="TETR-FAMILY TRANSCRIPTIONAL REGULATOR"/>
    <property type="match status" value="1"/>
</dbReference>
<gene>
    <name evidence="4" type="ORF">LOSG293_300160</name>
</gene>
<protein>
    <submittedName>
        <fullName evidence="4">Transcriptional regulator</fullName>
    </submittedName>
</protein>
<evidence type="ECO:0000256" key="2">
    <source>
        <dbReference type="PROSITE-ProRule" id="PRU00335"/>
    </source>
</evidence>
<reference evidence="4" key="1">
    <citation type="journal article" date="2014" name="Genome Announc.">
        <title>Draft Genome Sequence of Lactobacillus oryzae Strain SG293T.</title>
        <authorList>
            <person name="Tanizawa Y."/>
            <person name="Fujisawa T."/>
            <person name="Mochizuki T."/>
            <person name="Kaminuma E."/>
            <person name="Nakamura Y."/>
            <person name="Tohno M."/>
        </authorList>
    </citation>
    <scope>NUCLEOTIDE SEQUENCE [LARGE SCALE GENOMIC DNA]</scope>
    <source>
        <strain evidence="4">SG293</strain>
    </source>
</reference>
<keyword evidence="1 2" id="KW-0238">DNA-binding</keyword>
<evidence type="ECO:0000256" key="1">
    <source>
        <dbReference type="ARBA" id="ARBA00023125"/>
    </source>
</evidence>
<dbReference type="PROSITE" id="PS50977">
    <property type="entry name" value="HTH_TETR_2"/>
    <property type="match status" value="1"/>
</dbReference>
<organism evidence="4 5">
    <name type="scientific">Secundilactobacillus oryzae JCM 18671</name>
    <dbReference type="NCBI Taxonomy" id="1291743"/>
    <lineage>
        <taxon>Bacteria</taxon>
        <taxon>Bacillati</taxon>
        <taxon>Bacillota</taxon>
        <taxon>Bacilli</taxon>
        <taxon>Lactobacillales</taxon>
        <taxon>Lactobacillaceae</taxon>
        <taxon>Secundilactobacillus</taxon>
    </lineage>
</organism>
<dbReference type="GO" id="GO:0003677">
    <property type="term" value="F:DNA binding"/>
    <property type="evidence" value="ECO:0007669"/>
    <property type="project" value="UniProtKB-UniRule"/>
</dbReference>
<dbReference type="InterPro" id="IPR009057">
    <property type="entry name" value="Homeodomain-like_sf"/>
</dbReference>
<dbReference type="AlphaFoldDB" id="A0A081BK77"/>
<dbReference type="PANTHER" id="PTHR43479">
    <property type="entry name" value="ACREF/ENVCD OPERON REPRESSOR-RELATED"/>
    <property type="match status" value="1"/>
</dbReference>
<evidence type="ECO:0000259" key="3">
    <source>
        <dbReference type="PROSITE" id="PS50977"/>
    </source>
</evidence>
<dbReference type="SUPFAM" id="SSF46689">
    <property type="entry name" value="Homeodomain-like"/>
    <property type="match status" value="1"/>
</dbReference>
<name>A0A081BK77_9LACO</name>
<dbReference type="RefSeq" id="WP_051907262.1">
    <property type="nucleotide sequence ID" value="NZ_BBJM01000030.1"/>
</dbReference>
<dbReference type="OrthoDB" id="9810250at2"/>
<dbReference type="InterPro" id="IPR001647">
    <property type="entry name" value="HTH_TetR"/>
</dbReference>
<dbReference type="STRING" id="1291743.LOSG293_300160"/>
<feature type="domain" description="HTH tetR-type" evidence="3">
    <location>
        <begin position="10"/>
        <end position="70"/>
    </location>
</feature>
<dbReference type="Pfam" id="PF00440">
    <property type="entry name" value="TetR_N"/>
    <property type="match status" value="1"/>
</dbReference>
<evidence type="ECO:0000313" key="4">
    <source>
        <dbReference type="EMBL" id="GAK48445.1"/>
    </source>
</evidence>
<dbReference type="InterPro" id="IPR050624">
    <property type="entry name" value="HTH-type_Tx_Regulator"/>
</dbReference>
<dbReference type="EMBL" id="BBJM01000030">
    <property type="protein sequence ID" value="GAK48445.1"/>
    <property type="molecule type" value="Genomic_DNA"/>
</dbReference>
<feature type="DNA-binding region" description="H-T-H motif" evidence="2">
    <location>
        <begin position="33"/>
        <end position="52"/>
    </location>
</feature>
<comment type="caution">
    <text evidence="4">The sequence shown here is derived from an EMBL/GenBank/DDBJ whole genome shotgun (WGS) entry which is preliminary data.</text>
</comment>
<keyword evidence="5" id="KW-1185">Reference proteome</keyword>
<accession>A0A081BK77</accession>
<proteinExistence type="predicted"/>
<dbReference type="Proteomes" id="UP000028700">
    <property type="component" value="Unassembled WGS sequence"/>
</dbReference>
<dbReference type="eggNOG" id="COG1309">
    <property type="taxonomic scope" value="Bacteria"/>
</dbReference>
<dbReference type="Gene3D" id="1.10.357.10">
    <property type="entry name" value="Tetracycline Repressor, domain 2"/>
    <property type="match status" value="1"/>
</dbReference>